<dbReference type="SMART" id="SM00363">
    <property type="entry name" value="S4"/>
    <property type="match status" value="1"/>
</dbReference>
<dbReference type="KEGG" id="cpri:FZC34_00985"/>
<evidence type="ECO:0000256" key="2">
    <source>
        <dbReference type="ARBA" id="ARBA00022598"/>
    </source>
</evidence>
<dbReference type="InterPro" id="IPR002307">
    <property type="entry name" value="Tyr-tRNA-ligase"/>
</dbReference>
<dbReference type="Gene3D" id="1.10.240.10">
    <property type="entry name" value="Tyrosyl-Transfer RNA Synthetase"/>
    <property type="match status" value="1"/>
</dbReference>
<dbReference type="InterPro" id="IPR036986">
    <property type="entry name" value="S4_RNA-bd_sf"/>
</dbReference>
<evidence type="ECO:0000313" key="14">
    <source>
        <dbReference type="Proteomes" id="UP000325004"/>
    </source>
</evidence>
<dbReference type="Gene3D" id="3.40.50.620">
    <property type="entry name" value="HUPs"/>
    <property type="match status" value="1"/>
</dbReference>
<dbReference type="SUPFAM" id="SSF52374">
    <property type="entry name" value="Nucleotidylyl transferase"/>
    <property type="match status" value="1"/>
</dbReference>
<dbReference type="Pfam" id="PF00579">
    <property type="entry name" value="tRNA-synt_1b"/>
    <property type="match status" value="1"/>
</dbReference>
<evidence type="ECO:0000256" key="6">
    <source>
        <dbReference type="ARBA" id="ARBA00022917"/>
    </source>
</evidence>
<dbReference type="GO" id="GO:0006437">
    <property type="term" value="P:tyrosyl-tRNA aminoacylation"/>
    <property type="evidence" value="ECO:0007669"/>
    <property type="project" value="UniProtKB-UniRule"/>
</dbReference>
<dbReference type="CDD" id="cd00805">
    <property type="entry name" value="TyrRS_core"/>
    <property type="match status" value="1"/>
</dbReference>
<evidence type="ECO:0000256" key="4">
    <source>
        <dbReference type="ARBA" id="ARBA00022840"/>
    </source>
</evidence>
<evidence type="ECO:0000256" key="7">
    <source>
        <dbReference type="ARBA" id="ARBA00023146"/>
    </source>
</evidence>
<dbReference type="Pfam" id="PF22421">
    <property type="entry name" value="SYY_C-terminal"/>
    <property type="match status" value="1"/>
</dbReference>
<dbReference type="GO" id="GO:0005524">
    <property type="term" value="F:ATP binding"/>
    <property type="evidence" value="ECO:0007669"/>
    <property type="project" value="UniProtKB-KW"/>
</dbReference>
<comment type="catalytic activity">
    <reaction evidence="8">
        <text>tRNA(Tyr) + L-tyrosine + ATP = L-tyrosyl-tRNA(Tyr) + AMP + diphosphate + H(+)</text>
        <dbReference type="Rhea" id="RHEA:10220"/>
        <dbReference type="Rhea" id="RHEA-COMP:9706"/>
        <dbReference type="Rhea" id="RHEA-COMP:9707"/>
        <dbReference type="ChEBI" id="CHEBI:15378"/>
        <dbReference type="ChEBI" id="CHEBI:30616"/>
        <dbReference type="ChEBI" id="CHEBI:33019"/>
        <dbReference type="ChEBI" id="CHEBI:58315"/>
        <dbReference type="ChEBI" id="CHEBI:78442"/>
        <dbReference type="ChEBI" id="CHEBI:78536"/>
        <dbReference type="ChEBI" id="CHEBI:456215"/>
        <dbReference type="EC" id="6.1.1.1"/>
    </reaction>
</comment>
<keyword evidence="14" id="KW-1185">Reference proteome</keyword>
<feature type="domain" description="RNA-binding S4" evidence="12">
    <location>
        <begin position="331"/>
        <end position="392"/>
    </location>
</feature>
<dbReference type="InterPro" id="IPR054608">
    <property type="entry name" value="SYY-like_C"/>
</dbReference>
<evidence type="ECO:0000256" key="1">
    <source>
        <dbReference type="ARBA" id="ARBA00013160"/>
    </source>
</evidence>
<protein>
    <recommendedName>
        <fullName evidence="1 9">Tyrosine--tRNA ligase</fullName>
        <ecNumber evidence="1 9">6.1.1.1</ecNumber>
    </recommendedName>
</protein>
<keyword evidence="7 11" id="KW-0030">Aminoacyl-tRNA synthetase</keyword>
<dbReference type="CDD" id="cd00165">
    <property type="entry name" value="S4"/>
    <property type="match status" value="1"/>
</dbReference>
<sequence length="394" mass="44907">MNLLAWLESRDLIYQKTNENELSEKLEAKEICSYLGVDLTASSMHIGHLLPLRIMNILSEHGCKCIFLFGRGTTMIGDPSMRTKERPILSEYEIQNNLNSIKPQVDKLIPNIIYEDNATWLLGTNLIEFLREAGSKFSVNQMIGLETFKRRIDNNDTLSFLEFSYPILQSYDFYQLNKKHGCNLQIGGSDQWGNIINGVHFIKKMKSEETYGITLPLLLRGGKKMGKSSAGGVVWLDENKTTVFDFWQFWRNLPDLDVKSYMLKFTNIDAIEIDNMINGNINEAKKTLANHMTKWVHGEEKMKSANAKSISIFENNENSELDEIVLSEENVKLTKILVSAGFATSISDAKRKINSSSIALNGQSCTDQEYIIYKRDIETELIIGYGKKKKIKVK</sequence>
<keyword evidence="5 10" id="KW-0694">RNA-binding</keyword>
<organism evidence="13 14">
    <name type="scientific">Candidatus Cytomitobacter primus</name>
    <dbReference type="NCBI Taxonomy" id="2066024"/>
    <lineage>
        <taxon>Bacteria</taxon>
        <taxon>Pseudomonadati</taxon>
        <taxon>Pseudomonadota</taxon>
        <taxon>Alphaproteobacteria</taxon>
        <taxon>Holosporales</taxon>
        <taxon>Holosporaceae</taxon>
        <taxon>Candidatus Cytomitobacter</taxon>
    </lineage>
</organism>
<name>A0A5C0UEL0_9PROT</name>
<dbReference type="PROSITE" id="PS50889">
    <property type="entry name" value="S4"/>
    <property type="match status" value="1"/>
</dbReference>
<dbReference type="SUPFAM" id="SSF55174">
    <property type="entry name" value="Alpha-L RNA-binding motif"/>
    <property type="match status" value="1"/>
</dbReference>
<dbReference type="EC" id="6.1.1.1" evidence="1 9"/>
<comment type="similarity">
    <text evidence="11">Belongs to the class-I aminoacyl-tRNA synthetase family.</text>
</comment>
<dbReference type="PRINTS" id="PR01040">
    <property type="entry name" value="TRNASYNTHTYR"/>
</dbReference>
<keyword evidence="2 11" id="KW-0436">Ligase</keyword>
<dbReference type="NCBIfam" id="TIGR00234">
    <property type="entry name" value="tyrS"/>
    <property type="match status" value="1"/>
</dbReference>
<dbReference type="InterPro" id="IPR024088">
    <property type="entry name" value="Tyr-tRNA-ligase_bac-type"/>
</dbReference>
<proteinExistence type="inferred from homology"/>
<evidence type="ECO:0000256" key="10">
    <source>
        <dbReference type="PROSITE-ProRule" id="PRU00182"/>
    </source>
</evidence>
<dbReference type="GO" id="GO:0003723">
    <property type="term" value="F:RNA binding"/>
    <property type="evidence" value="ECO:0007669"/>
    <property type="project" value="UniProtKB-KW"/>
</dbReference>
<dbReference type="AlphaFoldDB" id="A0A5C0UEL0"/>
<dbReference type="OrthoDB" id="9804243at2"/>
<evidence type="ECO:0000256" key="11">
    <source>
        <dbReference type="RuleBase" id="RU363036"/>
    </source>
</evidence>
<dbReference type="GO" id="GO:0004831">
    <property type="term" value="F:tyrosine-tRNA ligase activity"/>
    <property type="evidence" value="ECO:0007669"/>
    <property type="project" value="UniProtKB-UniRule"/>
</dbReference>
<keyword evidence="6 11" id="KW-0648">Protein biosynthesis</keyword>
<reference evidence="13 14" key="1">
    <citation type="submission" date="2019-08" db="EMBL/GenBank/DDBJ databases">
        <title>Highly reduced genomes of protist endosymbionts show evolutionary convergence.</title>
        <authorList>
            <person name="George E."/>
            <person name="Husnik F."/>
            <person name="Tashyreva D."/>
            <person name="Prokopchuk G."/>
            <person name="Horak A."/>
            <person name="Kwong W.K."/>
            <person name="Lukes J."/>
            <person name="Keeling P.J."/>
        </authorList>
    </citation>
    <scope>NUCLEOTIDE SEQUENCE [LARGE SCALE GENOMIC DNA]</scope>
    <source>
        <strain evidence="13">1604LC</strain>
    </source>
</reference>
<evidence type="ECO:0000256" key="3">
    <source>
        <dbReference type="ARBA" id="ARBA00022741"/>
    </source>
</evidence>
<dbReference type="InterPro" id="IPR014729">
    <property type="entry name" value="Rossmann-like_a/b/a_fold"/>
</dbReference>
<dbReference type="Gene3D" id="3.10.290.10">
    <property type="entry name" value="RNA-binding S4 domain"/>
    <property type="match status" value="1"/>
</dbReference>
<accession>A0A5C0UEL0</accession>
<dbReference type="PANTHER" id="PTHR11766">
    <property type="entry name" value="TYROSYL-TRNA SYNTHETASE"/>
    <property type="match status" value="1"/>
</dbReference>
<evidence type="ECO:0000256" key="9">
    <source>
        <dbReference type="NCBIfam" id="TIGR00234"/>
    </source>
</evidence>
<dbReference type="PANTHER" id="PTHR11766:SF0">
    <property type="entry name" value="TYROSINE--TRNA LIGASE, MITOCHONDRIAL"/>
    <property type="match status" value="1"/>
</dbReference>
<dbReference type="GO" id="GO:0005829">
    <property type="term" value="C:cytosol"/>
    <property type="evidence" value="ECO:0007669"/>
    <property type="project" value="TreeGrafter"/>
</dbReference>
<dbReference type="InterPro" id="IPR002305">
    <property type="entry name" value="aa-tRNA-synth_Ic"/>
</dbReference>
<keyword evidence="4 11" id="KW-0067">ATP-binding</keyword>
<gene>
    <name evidence="13" type="ORF">FZC34_00985</name>
</gene>
<dbReference type="Proteomes" id="UP000325004">
    <property type="component" value="Chromosome"/>
</dbReference>
<evidence type="ECO:0000259" key="12">
    <source>
        <dbReference type="SMART" id="SM00363"/>
    </source>
</evidence>
<dbReference type="RefSeq" id="WP_148971604.1">
    <property type="nucleotide sequence ID" value="NZ_CP043316.1"/>
</dbReference>
<evidence type="ECO:0000256" key="8">
    <source>
        <dbReference type="ARBA" id="ARBA00048248"/>
    </source>
</evidence>
<dbReference type="InterPro" id="IPR002942">
    <property type="entry name" value="S4_RNA-bd"/>
</dbReference>
<keyword evidence="3 11" id="KW-0547">Nucleotide-binding</keyword>
<evidence type="ECO:0000256" key="5">
    <source>
        <dbReference type="ARBA" id="ARBA00022884"/>
    </source>
</evidence>
<evidence type="ECO:0000313" key="13">
    <source>
        <dbReference type="EMBL" id="QEK38488.1"/>
    </source>
</evidence>
<dbReference type="EMBL" id="CP043316">
    <property type="protein sequence ID" value="QEK38488.1"/>
    <property type="molecule type" value="Genomic_DNA"/>
</dbReference>